<dbReference type="AlphaFoldDB" id="A5AYF4"/>
<proteinExistence type="predicted"/>
<protein>
    <submittedName>
        <fullName evidence="1">Uncharacterized protein</fullName>
    </submittedName>
</protein>
<dbReference type="EMBL" id="AM440130">
    <property type="protein sequence ID" value="CAN67297.1"/>
    <property type="molecule type" value="Genomic_DNA"/>
</dbReference>
<evidence type="ECO:0000313" key="1">
    <source>
        <dbReference type="EMBL" id="CAN67297.1"/>
    </source>
</evidence>
<gene>
    <name evidence="1" type="ORF">VITISV_002038</name>
</gene>
<name>A5AYF4_VITVI</name>
<reference evidence="1" key="1">
    <citation type="journal article" date="2007" name="PLoS ONE">
        <title>The first genome sequence of an elite grapevine cultivar (Pinot noir Vitis vinifera L.): coping with a highly heterozygous genome.</title>
        <authorList>
            <person name="Velasco R."/>
            <person name="Zharkikh A."/>
            <person name="Troggio M."/>
            <person name="Cartwright D.A."/>
            <person name="Cestaro A."/>
            <person name="Pruss D."/>
            <person name="Pindo M."/>
            <person name="FitzGerald L.M."/>
            <person name="Vezzulli S."/>
            <person name="Reid J."/>
            <person name="Malacarne G."/>
            <person name="Iliev D."/>
            <person name="Coppola G."/>
            <person name="Wardell B."/>
            <person name="Micheletti D."/>
            <person name="Macalma T."/>
            <person name="Facci M."/>
            <person name="Mitchell J.T."/>
            <person name="Perazzolli M."/>
            <person name="Eldredge G."/>
            <person name="Gatto P."/>
            <person name="Oyzerski R."/>
            <person name="Moretto M."/>
            <person name="Gutin N."/>
            <person name="Stefanini M."/>
            <person name="Chen Y."/>
            <person name="Segala C."/>
            <person name="Davenport C."/>
            <person name="Dematte L."/>
            <person name="Mraz A."/>
            <person name="Battilana J."/>
            <person name="Stormo K."/>
            <person name="Costa F."/>
            <person name="Tao Q."/>
            <person name="Si-Ammour A."/>
            <person name="Harkins T."/>
            <person name="Lackey A."/>
            <person name="Perbost C."/>
            <person name="Taillon B."/>
            <person name="Stella A."/>
            <person name="Solovyev V."/>
            <person name="Fawcett J.A."/>
            <person name="Sterck L."/>
            <person name="Vandepoele K."/>
            <person name="Grando S.M."/>
            <person name="Toppo S."/>
            <person name="Moser C."/>
            <person name="Lanchbury J."/>
            <person name="Bogden R."/>
            <person name="Skolnick M."/>
            <person name="Sgaramella V."/>
            <person name="Bhatnagar S.K."/>
            <person name="Fontana P."/>
            <person name="Gutin A."/>
            <person name="Van de Peer Y."/>
            <person name="Salamini F."/>
            <person name="Viola R."/>
        </authorList>
    </citation>
    <scope>NUCLEOTIDE SEQUENCE</scope>
</reference>
<organism evidence="1">
    <name type="scientific">Vitis vinifera</name>
    <name type="common">Grape</name>
    <dbReference type="NCBI Taxonomy" id="29760"/>
    <lineage>
        <taxon>Eukaryota</taxon>
        <taxon>Viridiplantae</taxon>
        <taxon>Streptophyta</taxon>
        <taxon>Embryophyta</taxon>
        <taxon>Tracheophyta</taxon>
        <taxon>Spermatophyta</taxon>
        <taxon>Magnoliopsida</taxon>
        <taxon>eudicotyledons</taxon>
        <taxon>Gunneridae</taxon>
        <taxon>Pentapetalae</taxon>
        <taxon>rosids</taxon>
        <taxon>Vitales</taxon>
        <taxon>Vitaceae</taxon>
        <taxon>Viteae</taxon>
        <taxon>Vitis</taxon>
    </lineage>
</organism>
<accession>A5AYF4</accession>
<sequence>MKRKVERRLDRIPDVGHLEKVEGRRTRFRIRIPDARHPDGNGSGRRIPSVRHPDEMVAEKDSGCETSEWKWRRRRIPDRGIPNMRHPDGNDGGEELRVWDTQMEKATVRDSGCETPGWKWRRRGTLSVGYPDGKGGGEGFRVRDTDSSLAVAVAMAPFDSGFDPRQRRHLIRAHLVSQLICVQLVLLD</sequence>